<reference evidence="3 4" key="1">
    <citation type="submission" date="2020-09" db="EMBL/GenBank/DDBJ databases">
        <title>De no assembly of potato wild relative species, Solanum commersonii.</title>
        <authorList>
            <person name="Cho K."/>
        </authorList>
    </citation>
    <scope>NUCLEOTIDE SEQUENCE [LARGE SCALE GENOMIC DNA]</scope>
    <source>
        <strain evidence="3">LZ3.2</strain>
        <tissue evidence="3">Leaf</tissue>
    </source>
</reference>
<evidence type="ECO:0000313" key="4">
    <source>
        <dbReference type="Proteomes" id="UP000824120"/>
    </source>
</evidence>
<name>A0A9J5ZU43_SOLCO</name>
<keyword evidence="1" id="KW-0812">Transmembrane</keyword>
<protein>
    <submittedName>
        <fullName evidence="3">Uncharacterized protein</fullName>
    </submittedName>
</protein>
<proteinExistence type="predicted"/>
<keyword evidence="1" id="KW-1133">Transmembrane helix</keyword>
<dbReference type="EMBL" id="JACXVP010000003">
    <property type="protein sequence ID" value="KAG5615516.1"/>
    <property type="molecule type" value="Genomic_DNA"/>
</dbReference>
<comment type="caution">
    <text evidence="3">The sequence shown here is derived from an EMBL/GenBank/DDBJ whole genome shotgun (WGS) entry which is preliminary data.</text>
</comment>
<evidence type="ECO:0000256" key="2">
    <source>
        <dbReference type="SAM" id="SignalP"/>
    </source>
</evidence>
<dbReference type="Proteomes" id="UP000824120">
    <property type="component" value="Chromosome 3"/>
</dbReference>
<feature type="transmembrane region" description="Helical" evidence="1">
    <location>
        <begin position="98"/>
        <end position="120"/>
    </location>
</feature>
<feature type="signal peptide" evidence="2">
    <location>
        <begin position="1"/>
        <end position="23"/>
    </location>
</feature>
<keyword evidence="1" id="KW-0472">Membrane</keyword>
<evidence type="ECO:0000256" key="1">
    <source>
        <dbReference type="SAM" id="Phobius"/>
    </source>
</evidence>
<evidence type="ECO:0000313" key="3">
    <source>
        <dbReference type="EMBL" id="KAG5615516.1"/>
    </source>
</evidence>
<feature type="chain" id="PRO_5039950456" evidence="2">
    <location>
        <begin position="24"/>
        <end position="145"/>
    </location>
</feature>
<keyword evidence="2" id="KW-0732">Signal</keyword>
<dbReference type="AlphaFoldDB" id="A0A9J5ZU43"/>
<sequence length="145" mass="16054">MRSSRTPICRMKTILYLTPLTLSSRVLGYGARDHPPGLNLMLTHSLGHQPSGFGFAISLSDYNSNLYLQFFTDCAAEDCSATLVEIADELSDPLFNQLIAFGVLTSASLYSGSLGGTVLLRRTNQRLIDCFFPHLLIHFLQGFTY</sequence>
<organism evidence="3 4">
    <name type="scientific">Solanum commersonii</name>
    <name type="common">Commerson's wild potato</name>
    <name type="synonym">Commerson's nightshade</name>
    <dbReference type="NCBI Taxonomy" id="4109"/>
    <lineage>
        <taxon>Eukaryota</taxon>
        <taxon>Viridiplantae</taxon>
        <taxon>Streptophyta</taxon>
        <taxon>Embryophyta</taxon>
        <taxon>Tracheophyta</taxon>
        <taxon>Spermatophyta</taxon>
        <taxon>Magnoliopsida</taxon>
        <taxon>eudicotyledons</taxon>
        <taxon>Gunneridae</taxon>
        <taxon>Pentapetalae</taxon>
        <taxon>asterids</taxon>
        <taxon>lamiids</taxon>
        <taxon>Solanales</taxon>
        <taxon>Solanaceae</taxon>
        <taxon>Solanoideae</taxon>
        <taxon>Solaneae</taxon>
        <taxon>Solanum</taxon>
    </lineage>
</organism>
<gene>
    <name evidence="3" type="ORF">H5410_015340</name>
</gene>
<keyword evidence="4" id="KW-1185">Reference proteome</keyword>
<accession>A0A9J5ZU43</accession>